<dbReference type="AlphaFoldDB" id="A0A941ETU1"/>
<evidence type="ECO:0000313" key="4">
    <source>
        <dbReference type="EMBL" id="MBR7837520.1"/>
    </source>
</evidence>
<dbReference type="EMBL" id="JAGSOG010000210">
    <property type="protein sequence ID" value="MBR7837520.1"/>
    <property type="molecule type" value="Genomic_DNA"/>
</dbReference>
<reference evidence="4" key="1">
    <citation type="submission" date="2021-04" db="EMBL/GenBank/DDBJ databases">
        <title>Genome based classification of Actinospica acidithermotolerans sp. nov., an actinobacterium isolated from an Indonesian hot spring.</title>
        <authorList>
            <person name="Kusuma A.B."/>
            <person name="Putra K.E."/>
            <person name="Nafisah S."/>
            <person name="Loh J."/>
            <person name="Nouioui I."/>
            <person name="Goodfellow M."/>
        </authorList>
    </citation>
    <scope>NUCLEOTIDE SEQUENCE</scope>
    <source>
        <strain evidence="4">CSCA 57</strain>
    </source>
</reference>
<dbReference type="InterPro" id="IPR003658">
    <property type="entry name" value="Anti-sigma_ant"/>
</dbReference>
<organism evidence="4 5">
    <name type="scientific">Actinospica durhamensis</name>
    <dbReference type="NCBI Taxonomy" id="1508375"/>
    <lineage>
        <taxon>Bacteria</taxon>
        <taxon>Bacillati</taxon>
        <taxon>Actinomycetota</taxon>
        <taxon>Actinomycetes</taxon>
        <taxon>Catenulisporales</taxon>
        <taxon>Actinospicaceae</taxon>
        <taxon>Actinospica</taxon>
    </lineage>
</organism>
<evidence type="ECO:0000313" key="5">
    <source>
        <dbReference type="Proteomes" id="UP000675781"/>
    </source>
</evidence>
<name>A0A941ETU1_9ACTN</name>
<dbReference type="GO" id="GO:0043856">
    <property type="term" value="F:anti-sigma factor antagonist activity"/>
    <property type="evidence" value="ECO:0007669"/>
    <property type="project" value="InterPro"/>
</dbReference>
<dbReference type="CDD" id="cd07043">
    <property type="entry name" value="STAS_anti-anti-sigma_factors"/>
    <property type="match status" value="1"/>
</dbReference>
<sequence length="131" mass="14040">MERTREACDEGRHSVTDQITPRLSVTAYEEASVPATVVVAKGDVDLASADHLRTLLLPAIEQGTTVLDLTGVEFCDSSGLRVLMEVDRKARADGASFRLAGPTAPVERLLGLTKAHEVLSVYPDVETALHA</sequence>
<gene>
    <name evidence="4" type="ORF">KDL01_29845</name>
</gene>
<dbReference type="Proteomes" id="UP000675781">
    <property type="component" value="Unassembled WGS sequence"/>
</dbReference>
<comment type="similarity">
    <text evidence="1 2">Belongs to the anti-sigma-factor antagonist family.</text>
</comment>
<dbReference type="InterPro" id="IPR058548">
    <property type="entry name" value="MlaB-like_STAS"/>
</dbReference>
<dbReference type="Gene3D" id="3.30.750.24">
    <property type="entry name" value="STAS domain"/>
    <property type="match status" value="1"/>
</dbReference>
<dbReference type="NCBIfam" id="TIGR00377">
    <property type="entry name" value="ant_ant_sig"/>
    <property type="match status" value="1"/>
</dbReference>
<proteinExistence type="inferred from homology"/>
<dbReference type="Pfam" id="PF13466">
    <property type="entry name" value="STAS_2"/>
    <property type="match status" value="1"/>
</dbReference>
<dbReference type="PANTHER" id="PTHR33495">
    <property type="entry name" value="ANTI-SIGMA FACTOR ANTAGONIST TM_1081-RELATED-RELATED"/>
    <property type="match status" value="1"/>
</dbReference>
<accession>A0A941ETU1</accession>
<dbReference type="SUPFAM" id="SSF52091">
    <property type="entry name" value="SpoIIaa-like"/>
    <property type="match status" value="1"/>
</dbReference>
<feature type="domain" description="STAS" evidence="3">
    <location>
        <begin position="37"/>
        <end position="131"/>
    </location>
</feature>
<dbReference type="InterPro" id="IPR036513">
    <property type="entry name" value="STAS_dom_sf"/>
</dbReference>
<evidence type="ECO:0000256" key="1">
    <source>
        <dbReference type="ARBA" id="ARBA00009013"/>
    </source>
</evidence>
<dbReference type="InterPro" id="IPR002645">
    <property type="entry name" value="STAS_dom"/>
</dbReference>
<dbReference type="PANTHER" id="PTHR33495:SF2">
    <property type="entry name" value="ANTI-SIGMA FACTOR ANTAGONIST TM_1081-RELATED"/>
    <property type="match status" value="1"/>
</dbReference>
<protein>
    <recommendedName>
        <fullName evidence="2">Anti-sigma factor antagonist</fullName>
    </recommendedName>
</protein>
<dbReference type="RefSeq" id="WP_212531986.1">
    <property type="nucleotide sequence ID" value="NZ_JAGSOG010000210.1"/>
</dbReference>
<dbReference type="PROSITE" id="PS50801">
    <property type="entry name" value="STAS"/>
    <property type="match status" value="1"/>
</dbReference>
<comment type="caution">
    <text evidence="4">The sequence shown here is derived from an EMBL/GenBank/DDBJ whole genome shotgun (WGS) entry which is preliminary data.</text>
</comment>
<evidence type="ECO:0000259" key="3">
    <source>
        <dbReference type="PROSITE" id="PS50801"/>
    </source>
</evidence>
<evidence type="ECO:0000256" key="2">
    <source>
        <dbReference type="RuleBase" id="RU003749"/>
    </source>
</evidence>
<keyword evidence="5" id="KW-1185">Reference proteome</keyword>